<dbReference type="InterPro" id="IPR023346">
    <property type="entry name" value="Lysozyme-like_dom_sf"/>
</dbReference>
<feature type="region of interest" description="Disordered" evidence="7">
    <location>
        <begin position="1602"/>
        <end position="1621"/>
    </location>
</feature>
<dbReference type="InterPro" id="IPR011055">
    <property type="entry name" value="Dup_hybrid_motif"/>
</dbReference>
<evidence type="ECO:0000256" key="8">
    <source>
        <dbReference type="SAM" id="Phobius"/>
    </source>
</evidence>
<keyword evidence="6" id="KW-0175">Coiled coil</keyword>
<evidence type="ECO:0000256" key="2">
    <source>
        <dbReference type="ARBA" id="ARBA00001947"/>
    </source>
</evidence>
<dbReference type="SUPFAM" id="SSF53955">
    <property type="entry name" value="Lysozyme-like"/>
    <property type="match status" value="1"/>
</dbReference>
<evidence type="ECO:0000259" key="9">
    <source>
        <dbReference type="Pfam" id="PF01551"/>
    </source>
</evidence>
<evidence type="ECO:0000256" key="5">
    <source>
        <dbReference type="ARBA" id="ARBA00023049"/>
    </source>
</evidence>
<accession>A0AAW9Z0J5</accession>
<dbReference type="PANTHER" id="PTHR37813:SF1">
    <property type="entry name" value="FELS-2 PROPHAGE PROTEIN"/>
    <property type="match status" value="1"/>
</dbReference>
<dbReference type="Gene3D" id="1.20.5.170">
    <property type="match status" value="1"/>
</dbReference>
<evidence type="ECO:0000256" key="3">
    <source>
        <dbReference type="ARBA" id="ARBA00006646"/>
    </source>
</evidence>
<name>A0AAW9Z0J5_9STAP</name>
<dbReference type="Proteomes" id="UP000646308">
    <property type="component" value="Unassembled WGS sequence"/>
</dbReference>
<feature type="compositionally biased region" description="Polar residues" evidence="7">
    <location>
        <begin position="1612"/>
        <end position="1621"/>
    </location>
</feature>
<comment type="catalytic activity">
    <reaction evidence="1">
        <text>Hydrolysis of the -Gly-|-Gly- bond in the pentaglycine inter-peptide link joining staphylococcal cell wall peptidoglycans.</text>
        <dbReference type="EC" id="3.4.24.75"/>
    </reaction>
</comment>
<dbReference type="PANTHER" id="PTHR37813">
    <property type="entry name" value="FELS-2 PROPHAGE PROTEIN"/>
    <property type="match status" value="1"/>
</dbReference>
<keyword evidence="5" id="KW-0378">Hydrolase</keyword>
<comment type="similarity">
    <text evidence="3">Belongs to the peptidase M23B family.</text>
</comment>
<dbReference type="Gene3D" id="2.70.70.10">
    <property type="entry name" value="Glucose Permease (Domain IIA)"/>
    <property type="match status" value="1"/>
</dbReference>
<dbReference type="EMBL" id="WMFL01000082">
    <property type="protein sequence ID" value="NJI03268.1"/>
    <property type="molecule type" value="Genomic_DNA"/>
</dbReference>
<dbReference type="InterPro" id="IPR016047">
    <property type="entry name" value="M23ase_b-sheet_dom"/>
</dbReference>
<feature type="transmembrane region" description="Helical" evidence="8">
    <location>
        <begin position="677"/>
        <end position="697"/>
    </location>
</feature>
<dbReference type="Gene3D" id="1.10.287.1490">
    <property type="match status" value="1"/>
</dbReference>
<comment type="caution">
    <text evidence="10">The sequence shown here is derived from an EMBL/GenBank/DDBJ whole genome shotgun (WGS) entry which is preliminary data.</text>
</comment>
<evidence type="ECO:0000256" key="1">
    <source>
        <dbReference type="ARBA" id="ARBA00001667"/>
    </source>
</evidence>
<feature type="transmembrane region" description="Helical" evidence="8">
    <location>
        <begin position="746"/>
        <end position="766"/>
    </location>
</feature>
<evidence type="ECO:0000256" key="7">
    <source>
        <dbReference type="SAM" id="MobiDB-lite"/>
    </source>
</evidence>
<evidence type="ECO:0000256" key="4">
    <source>
        <dbReference type="ARBA" id="ARBA00012322"/>
    </source>
</evidence>
<dbReference type="CDD" id="cd13402">
    <property type="entry name" value="LT_TF-like"/>
    <property type="match status" value="1"/>
</dbReference>
<comment type="cofactor">
    <cofactor evidence="2">
        <name>Zn(2+)</name>
        <dbReference type="ChEBI" id="CHEBI:29105"/>
    </cofactor>
</comment>
<proteinExistence type="inferred from homology"/>
<sequence>MAGEIKGFTIDLGLDTSDIDRGLANLQRKLKTADAQMESNLSTFDKVERSVEKYGAEIEGLNTKLNQQARVVDESKRKLDSLRNAQDNATKKLQQAEVEVSRANRKYEDLADTYNKLESEMKQYSENVKSAQNTQKQMQNTVTRLNSELKNSKTHVNKLQNEYDELNKSGKATESELNALSDELQQAKLNYNQLSNAVDEAKTDLNESKIATSRAKEELQNFSDANKQAMTSAKTAMSEAKKEASNAERSYAALNREVQQLPAKLDKAEAAVYQQTAAYNMLEHDIEDVTEELKQLEREQLKAAGLGAVISGMGERWNDMRDKIDAIGDSFRNVGYVARGIGFGGVIANISAIIPVAGSAVSAIAGIGGAATAAAGGAIGLGGAYGVAAGSVLAFAGQATTALKMLEDGQLRITSQVRNYQTALSGLTGQWKGLVQANQAAIFNTMTNGINIARFALTQLTPAITKTTNMIAKASNEMRNWVTSSQNAQNAFKLINNIGPPIFQNLLNAGMRVTDGLTNMFVQFGPLFTWVGQGIESLANKFNKWANSTSTNNGIAQFIQYTKINLPIVGRIFGNVFSGIISLFTAFSGHSHNVLVGMEAVTQSFKNWATNLKNTEGFKNFLKYLETNGPIVWQLLSNIGNIVVGLIRGMAPVGAVVLRITTAITGFISRIVNAHPAVGGFIGILTVAAGSLMAILPQLALARAAFGGLGIGVRLATVATSAWTVVSKVAAIATRGLGLAIRFMTGPIGIVITAIGLLAGALVYLYKNNETFRNAVNTAWNAIKNTAIAVFGFLKPYVINVWNSIKNTAVFAWNVLKIATIVAWTAIKNGIINPIQAANNILSITFSAIRANITVVWNGIKAFTSAVWNAIKNAVVNSARAIWTGLKSAFNASWAFIRFVFNAIRNFIITVWNAIKNRVISIVRSLTSIVTSVFNAFSAISRRIFNNLRSFFSSVWNAIKNTIVRLVRATWNTVKAIWDTFSAITRRIFNNLRNFIASVWNAIRNRVVSTVRSLWNIVHNVWDAFSATSRRIFNNLKNSIVGTWNSLKNRVGSIVQNLWNTVKRIFNNMKNGIGSIIGKIKDHITGMINAVKRGLNKLIDGVNWVAGKIGMDKFPHIKMSTGTTHTTRYVSNGKLNQDTFATVGDKGRGNGPGGFRHETIIPPKGKPFITPARDTVMPLSKGTRILNGAQTHAMLNRPQFNSGTIPRFEGGTMDKVKAVINATGDGIAEAVSDTMAFGKDIFEFASNPGSLVSKVMEKFGINFNNIKGDMLGGMVRAMFKKLKDGIKQLFTGWLEDAGGGDDSKLTRYPMIQPFGHYIGGLNFNGGRHYGVDFAYPYGANVYATNSGSVSAINDYGGGLIARLITGQFTLFFMHLSKILKTGHVNSGDLIAKSGNSGHFTTGPHLHFQVNRGHDDYVVNSHAIEPMKWLRGHGGGGRGGRSGGSRAASAWRPEVVRALRMNGLPTSSSYVNAWISQIQSESGGNAGVTQHGYTDINSGGNEARGLVQVTPRTFAAFKRPGHGNILNGLDNLLAGMAYAKARYGSSMLSVIGHGHGYATGGIINTEGWYNLAEGGYPEAVIPMDPAKRNDAMKLLAITAQRITKGKQSRNKRPNQLSNANFDSGNDNTALLLKMIENQQQQINVLMQIARSNSEIANKDFEVSLDGRMLNNNNNYQQVINRQTQLMRG</sequence>
<keyword evidence="5" id="KW-0645">Protease</keyword>
<gene>
    <name evidence="10" type="ORF">GLV84_10555</name>
</gene>
<evidence type="ECO:0000313" key="10">
    <source>
        <dbReference type="EMBL" id="NJI03268.1"/>
    </source>
</evidence>
<dbReference type="SUPFAM" id="SSF51261">
    <property type="entry name" value="Duplicated hybrid motif"/>
    <property type="match status" value="1"/>
</dbReference>
<evidence type="ECO:0000313" key="11">
    <source>
        <dbReference type="Proteomes" id="UP000646308"/>
    </source>
</evidence>
<dbReference type="InterPro" id="IPR016024">
    <property type="entry name" value="ARM-type_fold"/>
</dbReference>
<dbReference type="EC" id="3.4.24.75" evidence="4"/>
<reference evidence="10" key="1">
    <citation type="submission" date="2019-11" db="EMBL/GenBank/DDBJ databases">
        <title>Whole genome comparisons of Staphylococcus agnetis isolates from cattle and chickens.</title>
        <authorList>
            <person name="Rhoads D."/>
            <person name="Shwani A."/>
            <person name="Adkins P."/>
            <person name="Calcutt M."/>
            <person name="Middleton J."/>
        </authorList>
    </citation>
    <scope>NUCLEOTIDE SEQUENCE</scope>
    <source>
        <strain evidence="10">1387</strain>
    </source>
</reference>
<dbReference type="RefSeq" id="WP_167697138.1">
    <property type="nucleotide sequence ID" value="NZ_WMFL01000082.1"/>
</dbReference>
<feature type="coiled-coil region" evidence="6">
    <location>
        <begin position="23"/>
        <end position="306"/>
    </location>
</feature>
<keyword evidence="8" id="KW-0812">Transmembrane</keyword>
<dbReference type="GO" id="GO:0008237">
    <property type="term" value="F:metallopeptidase activity"/>
    <property type="evidence" value="ECO:0007669"/>
    <property type="project" value="UniProtKB-KW"/>
</dbReference>
<organism evidence="10 11">
    <name type="scientific">Staphylococcus agnetis</name>
    <dbReference type="NCBI Taxonomy" id="985762"/>
    <lineage>
        <taxon>Bacteria</taxon>
        <taxon>Bacillati</taxon>
        <taxon>Bacillota</taxon>
        <taxon>Bacilli</taxon>
        <taxon>Bacillales</taxon>
        <taxon>Staphylococcaceae</taxon>
        <taxon>Staphylococcus</taxon>
    </lineage>
</organism>
<feature type="compositionally biased region" description="Basic residues" evidence="7">
    <location>
        <begin position="1602"/>
        <end position="1611"/>
    </location>
</feature>
<dbReference type="SUPFAM" id="SSF57997">
    <property type="entry name" value="Tropomyosin"/>
    <property type="match status" value="1"/>
</dbReference>
<keyword evidence="5" id="KW-0482">Metalloprotease</keyword>
<feature type="transmembrane region" description="Helical" evidence="8">
    <location>
        <begin position="704"/>
        <end position="726"/>
    </location>
</feature>
<keyword evidence="8" id="KW-1133">Transmembrane helix</keyword>
<dbReference type="Gene3D" id="1.20.120.20">
    <property type="entry name" value="Apolipoprotein"/>
    <property type="match status" value="2"/>
</dbReference>
<feature type="domain" description="M23ase beta-sheet core" evidence="9">
    <location>
        <begin position="1327"/>
        <end position="1412"/>
    </location>
</feature>
<evidence type="ECO:0000256" key="6">
    <source>
        <dbReference type="SAM" id="Coils"/>
    </source>
</evidence>
<keyword evidence="8" id="KW-0472">Membrane</keyword>
<dbReference type="Pfam" id="PF01551">
    <property type="entry name" value="Peptidase_M23"/>
    <property type="match status" value="1"/>
</dbReference>
<protein>
    <recommendedName>
        <fullName evidence="4">lysostaphin</fullName>
        <ecNumber evidence="4">3.4.24.75</ecNumber>
    </recommendedName>
</protein>
<dbReference type="GO" id="GO:0006508">
    <property type="term" value="P:proteolysis"/>
    <property type="evidence" value="ECO:0007669"/>
    <property type="project" value="UniProtKB-KW"/>
</dbReference>
<dbReference type="SUPFAM" id="SSF48371">
    <property type="entry name" value="ARM repeat"/>
    <property type="match status" value="1"/>
</dbReference>
<dbReference type="CDD" id="cd12797">
    <property type="entry name" value="M23_peptidase"/>
    <property type="match status" value="1"/>
</dbReference>